<reference evidence="1 2" key="1">
    <citation type="journal article" date="2021" name="BMC Biol.">
        <title>Horizontally acquired antibacterial genes associated with adaptive radiation of ladybird beetles.</title>
        <authorList>
            <person name="Li H.S."/>
            <person name="Tang X.F."/>
            <person name="Huang Y.H."/>
            <person name="Xu Z.Y."/>
            <person name="Chen M.L."/>
            <person name="Du X.Y."/>
            <person name="Qiu B.Y."/>
            <person name="Chen P.T."/>
            <person name="Zhang W."/>
            <person name="Slipinski A."/>
            <person name="Escalona H.E."/>
            <person name="Waterhouse R.M."/>
            <person name="Zwick A."/>
            <person name="Pang H."/>
        </authorList>
    </citation>
    <scope>NUCLEOTIDE SEQUENCE [LARGE SCALE GENOMIC DNA]</scope>
    <source>
        <strain evidence="1">SYSU2018</strain>
    </source>
</reference>
<accession>A0ABD2MQX4</accession>
<dbReference type="EMBL" id="JABFTP020000021">
    <property type="protein sequence ID" value="KAL3268769.1"/>
    <property type="molecule type" value="Genomic_DNA"/>
</dbReference>
<comment type="caution">
    <text evidence="1">The sequence shown here is derived from an EMBL/GenBank/DDBJ whole genome shotgun (WGS) entry which is preliminary data.</text>
</comment>
<evidence type="ECO:0000313" key="1">
    <source>
        <dbReference type="EMBL" id="KAL3268769.1"/>
    </source>
</evidence>
<keyword evidence="2" id="KW-1185">Reference proteome</keyword>
<name>A0ABD2MQX4_9CUCU</name>
<dbReference type="Proteomes" id="UP001516400">
    <property type="component" value="Unassembled WGS sequence"/>
</dbReference>
<sequence>MTIYVIPCILATATPLALTTSNIIRVAGIYPFNPNIFTEADFMPSYFSDRPLPLEQNQTTCSDNLPLAVEAQQEAASDDLTSAPSTLNPSQVVSSSSVVTKSTSNFQPIPSTSSEDVFLSRIHTSF</sequence>
<organism evidence="1 2">
    <name type="scientific">Cryptolaemus montrouzieri</name>
    <dbReference type="NCBI Taxonomy" id="559131"/>
    <lineage>
        <taxon>Eukaryota</taxon>
        <taxon>Metazoa</taxon>
        <taxon>Ecdysozoa</taxon>
        <taxon>Arthropoda</taxon>
        <taxon>Hexapoda</taxon>
        <taxon>Insecta</taxon>
        <taxon>Pterygota</taxon>
        <taxon>Neoptera</taxon>
        <taxon>Endopterygota</taxon>
        <taxon>Coleoptera</taxon>
        <taxon>Polyphaga</taxon>
        <taxon>Cucujiformia</taxon>
        <taxon>Coccinelloidea</taxon>
        <taxon>Coccinellidae</taxon>
        <taxon>Scymninae</taxon>
        <taxon>Scymnini</taxon>
        <taxon>Cryptolaemus</taxon>
    </lineage>
</organism>
<protein>
    <submittedName>
        <fullName evidence="1">Uncharacterized protein</fullName>
    </submittedName>
</protein>
<dbReference type="AlphaFoldDB" id="A0ABD2MQX4"/>
<evidence type="ECO:0000313" key="2">
    <source>
        <dbReference type="Proteomes" id="UP001516400"/>
    </source>
</evidence>
<gene>
    <name evidence="1" type="ORF">HHI36_007869</name>
</gene>
<proteinExistence type="predicted"/>